<evidence type="ECO:0000313" key="1">
    <source>
        <dbReference type="EMBL" id="JAG02430.1"/>
    </source>
</evidence>
<proteinExistence type="predicted"/>
<protein>
    <recommendedName>
        <fullName evidence="2">Protein kinase domain-containing protein</fullName>
    </recommendedName>
</protein>
<feature type="non-terminal residue" evidence="1">
    <location>
        <position position="1"/>
    </location>
</feature>
<evidence type="ECO:0008006" key="2">
    <source>
        <dbReference type="Google" id="ProtNLM"/>
    </source>
</evidence>
<reference evidence="1" key="2">
    <citation type="submission" date="2014-07" db="EMBL/GenBank/DDBJ databases">
        <authorList>
            <person name="Hull J."/>
        </authorList>
    </citation>
    <scope>NUCLEOTIDE SEQUENCE</scope>
</reference>
<organism evidence="1">
    <name type="scientific">Lygus hesperus</name>
    <name type="common">Western plant bug</name>
    <dbReference type="NCBI Taxonomy" id="30085"/>
    <lineage>
        <taxon>Eukaryota</taxon>
        <taxon>Metazoa</taxon>
        <taxon>Ecdysozoa</taxon>
        <taxon>Arthropoda</taxon>
        <taxon>Hexapoda</taxon>
        <taxon>Insecta</taxon>
        <taxon>Pterygota</taxon>
        <taxon>Neoptera</taxon>
        <taxon>Paraneoptera</taxon>
        <taxon>Hemiptera</taxon>
        <taxon>Heteroptera</taxon>
        <taxon>Panheteroptera</taxon>
        <taxon>Cimicomorpha</taxon>
        <taxon>Miridae</taxon>
        <taxon>Mirini</taxon>
        <taxon>Lygus</taxon>
    </lineage>
</organism>
<name>A0A0A9WC40_LYGHE</name>
<dbReference type="Gene3D" id="3.30.200.20">
    <property type="entry name" value="Phosphorylase Kinase, domain 1"/>
    <property type="match status" value="1"/>
</dbReference>
<feature type="non-terminal residue" evidence="1">
    <location>
        <position position="101"/>
    </location>
</feature>
<dbReference type="EMBL" id="GBHO01041174">
    <property type="protein sequence ID" value="JAG02430.1"/>
    <property type="molecule type" value="Transcribed_RNA"/>
</dbReference>
<dbReference type="AlphaFoldDB" id="A0A0A9WC40"/>
<sequence length="101" mass="11308">AIQVPTSQVCAEYAVCVIVQLTTVIIKSEPQLKQQTITDQSNKQMHLCSIYSVQSRRDVVPLMSTSLLPNFKKDVKIVVKLYRVEEHIGSGSFGDIYKGTH</sequence>
<reference evidence="1" key="1">
    <citation type="journal article" date="2014" name="PLoS ONE">
        <title>Transcriptome-Based Identification of ABC Transporters in the Western Tarnished Plant Bug Lygus hesperus.</title>
        <authorList>
            <person name="Hull J.J."/>
            <person name="Chaney K."/>
            <person name="Geib S.M."/>
            <person name="Fabrick J.A."/>
            <person name="Brent C.S."/>
            <person name="Walsh D."/>
            <person name="Lavine L.C."/>
        </authorList>
    </citation>
    <scope>NUCLEOTIDE SEQUENCE</scope>
</reference>
<accession>A0A0A9WC40</accession>
<gene>
    <name evidence="1" type="ORF">CM83_103212</name>
</gene>